<organism evidence="2 3">
    <name type="scientific">Besnoitia besnoiti</name>
    <name type="common">Apicomplexan protozoan</name>
    <dbReference type="NCBI Taxonomy" id="94643"/>
    <lineage>
        <taxon>Eukaryota</taxon>
        <taxon>Sar</taxon>
        <taxon>Alveolata</taxon>
        <taxon>Apicomplexa</taxon>
        <taxon>Conoidasida</taxon>
        <taxon>Coccidia</taxon>
        <taxon>Eucoccidiorida</taxon>
        <taxon>Eimeriorina</taxon>
        <taxon>Sarcocystidae</taxon>
        <taxon>Besnoitia</taxon>
    </lineage>
</organism>
<keyword evidence="3" id="KW-1185">Reference proteome</keyword>
<dbReference type="OrthoDB" id="331019at2759"/>
<dbReference type="VEuPathDB" id="ToxoDB:BESB_017090"/>
<dbReference type="GeneID" id="40306770"/>
<proteinExistence type="predicted"/>
<feature type="region of interest" description="Disordered" evidence="1">
    <location>
        <begin position="1"/>
        <end position="55"/>
    </location>
</feature>
<sequence>MARQDSGFTMNLPEEPVVQETRDTPSSPSHQQFGEQKAAEAKASAEGCHDSPCEKKVPMPGAVRLIGDTSLDAEFQKKV</sequence>
<evidence type="ECO:0000313" key="3">
    <source>
        <dbReference type="Proteomes" id="UP000224006"/>
    </source>
</evidence>
<dbReference type="AlphaFoldDB" id="A0A2A9M7X5"/>
<dbReference type="EMBL" id="NWUJ01000011">
    <property type="protein sequence ID" value="PFH32391.1"/>
    <property type="molecule type" value="Genomic_DNA"/>
</dbReference>
<name>A0A2A9M7X5_BESBE</name>
<dbReference type="Proteomes" id="UP000224006">
    <property type="component" value="Chromosome X"/>
</dbReference>
<evidence type="ECO:0000256" key="1">
    <source>
        <dbReference type="SAM" id="MobiDB-lite"/>
    </source>
</evidence>
<dbReference type="KEGG" id="bbes:BESB_017090"/>
<evidence type="ECO:0000313" key="2">
    <source>
        <dbReference type="EMBL" id="PFH32391.1"/>
    </source>
</evidence>
<dbReference type="RefSeq" id="XP_029216400.1">
    <property type="nucleotide sequence ID" value="XM_029360424.1"/>
</dbReference>
<accession>A0A2A9M7X5</accession>
<protein>
    <submittedName>
        <fullName evidence="2">Uncharacterized protein</fullName>
    </submittedName>
</protein>
<reference evidence="2 3" key="1">
    <citation type="submission" date="2017-09" db="EMBL/GenBank/DDBJ databases">
        <title>Genome sequencing of Besnoitia besnoiti strain Bb-Ger1.</title>
        <authorList>
            <person name="Schares G."/>
            <person name="Venepally P."/>
            <person name="Lorenzi H.A."/>
        </authorList>
    </citation>
    <scope>NUCLEOTIDE SEQUENCE [LARGE SCALE GENOMIC DNA]</scope>
    <source>
        <strain evidence="2 3">Bb-Ger1</strain>
    </source>
</reference>
<gene>
    <name evidence="2" type="ORF">BESB_017090</name>
</gene>
<comment type="caution">
    <text evidence="2">The sequence shown here is derived from an EMBL/GenBank/DDBJ whole genome shotgun (WGS) entry which is preliminary data.</text>
</comment>
<feature type="compositionally biased region" description="Polar residues" evidence="1">
    <location>
        <begin position="24"/>
        <end position="34"/>
    </location>
</feature>